<feature type="region of interest" description="Disordered" evidence="1">
    <location>
        <begin position="1"/>
        <end position="24"/>
    </location>
</feature>
<gene>
    <name evidence="2" type="ORF">BD310DRAFT_917646</name>
</gene>
<dbReference type="EMBL" id="ML145091">
    <property type="protein sequence ID" value="TBU63021.1"/>
    <property type="molecule type" value="Genomic_DNA"/>
</dbReference>
<feature type="compositionally biased region" description="Polar residues" evidence="1">
    <location>
        <begin position="180"/>
        <end position="192"/>
    </location>
</feature>
<sequence>MPNTFLSGDSVTGNSTSFSSRESSNSQLSVLSRTCSATAEVESSFFGGSSSEAGGFSVDSGGAVDMIFGDSVMIDGESNPNVCGLLRRQSHDPGMPRHRGTQNHRPSTSSTLAEDIEEGYEADCDVGVHSGHNGDRRRRPRLHYLVERAEPIKEVLKPLTAEELAHLRATSDVPIPSALLPSTSSEETSARPSSDGLSASGSRSQGAGPVELAQPIAEIPPPVSPAKVGFALSSSPNNYEDISLNDDAQFSPAAVTPPTPDLLPWSALTSVEPTPISLATPVMLWPLFIHMRRPPLARMPAFLVAT</sequence>
<feature type="compositionally biased region" description="Polar residues" evidence="1">
    <location>
        <begin position="1"/>
        <end position="14"/>
    </location>
</feature>
<feature type="compositionally biased region" description="Low complexity" evidence="1">
    <location>
        <begin position="193"/>
        <end position="204"/>
    </location>
</feature>
<evidence type="ECO:0000256" key="1">
    <source>
        <dbReference type="SAM" id="MobiDB-lite"/>
    </source>
</evidence>
<feature type="region of interest" description="Disordered" evidence="1">
    <location>
        <begin position="175"/>
        <end position="208"/>
    </location>
</feature>
<evidence type="ECO:0000313" key="3">
    <source>
        <dbReference type="Proteomes" id="UP000292082"/>
    </source>
</evidence>
<name>A0A4Q9Q7R0_9APHY</name>
<dbReference type="AlphaFoldDB" id="A0A4Q9Q7R0"/>
<keyword evidence="3" id="KW-1185">Reference proteome</keyword>
<protein>
    <submittedName>
        <fullName evidence="2">Uncharacterized protein</fullName>
    </submittedName>
</protein>
<dbReference type="Proteomes" id="UP000292082">
    <property type="component" value="Unassembled WGS sequence"/>
</dbReference>
<evidence type="ECO:0000313" key="2">
    <source>
        <dbReference type="EMBL" id="TBU63021.1"/>
    </source>
</evidence>
<organism evidence="2 3">
    <name type="scientific">Dichomitus squalens</name>
    <dbReference type="NCBI Taxonomy" id="114155"/>
    <lineage>
        <taxon>Eukaryota</taxon>
        <taxon>Fungi</taxon>
        <taxon>Dikarya</taxon>
        <taxon>Basidiomycota</taxon>
        <taxon>Agaricomycotina</taxon>
        <taxon>Agaricomycetes</taxon>
        <taxon>Polyporales</taxon>
        <taxon>Polyporaceae</taxon>
        <taxon>Dichomitus</taxon>
    </lineage>
</organism>
<reference evidence="2 3" key="1">
    <citation type="submission" date="2019-01" db="EMBL/GenBank/DDBJ databases">
        <title>Draft genome sequences of three monokaryotic isolates of the white-rot basidiomycete fungus Dichomitus squalens.</title>
        <authorList>
            <consortium name="DOE Joint Genome Institute"/>
            <person name="Lopez S.C."/>
            <person name="Andreopoulos B."/>
            <person name="Pangilinan J."/>
            <person name="Lipzen A."/>
            <person name="Riley R."/>
            <person name="Ahrendt S."/>
            <person name="Ng V."/>
            <person name="Barry K."/>
            <person name="Daum C."/>
            <person name="Grigoriev I.V."/>
            <person name="Hilden K.S."/>
            <person name="Makela M.R."/>
            <person name="de Vries R.P."/>
        </authorList>
    </citation>
    <scope>NUCLEOTIDE SEQUENCE [LARGE SCALE GENOMIC DNA]</scope>
    <source>
        <strain evidence="2 3">CBS 464.89</strain>
    </source>
</reference>
<accession>A0A4Q9Q7R0</accession>
<proteinExistence type="predicted"/>
<feature type="compositionally biased region" description="Low complexity" evidence="1">
    <location>
        <begin position="15"/>
        <end position="24"/>
    </location>
</feature>